<dbReference type="InterPro" id="IPR003661">
    <property type="entry name" value="HisK_dim/P_dom"/>
</dbReference>
<dbReference type="SUPFAM" id="SSF47384">
    <property type="entry name" value="Homodimeric domain of signal transducing histidine kinase"/>
    <property type="match status" value="1"/>
</dbReference>
<feature type="compositionally biased region" description="Low complexity" evidence="7">
    <location>
        <begin position="429"/>
        <end position="442"/>
    </location>
</feature>
<dbReference type="Proteomes" id="UP000249794">
    <property type="component" value="Unassembled WGS sequence"/>
</dbReference>
<dbReference type="Pfam" id="PF00512">
    <property type="entry name" value="HisKA"/>
    <property type="match status" value="1"/>
</dbReference>
<dbReference type="InterPro" id="IPR005467">
    <property type="entry name" value="His_kinase_dom"/>
</dbReference>
<name>A0A2W4YZ94_9CYAN</name>
<dbReference type="AlphaFoldDB" id="A0A2W4YZ94"/>
<dbReference type="PROSITE" id="PS50109">
    <property type="entry name" value="HIS_KIN"/>
    <property type="match status" value="1"/>
</dbReference>
<feature type="region of interest" description="Disordered" evidence="7">
    <location>
        <begin position="42"/>
        <end position="71"/>
    </location>
</feature>
<evidence type="ECO:0000256" key="7">
    <source>
        <dbReference type="SAM" id="MobiDB-lite"/>
    </source>
</evidence>
<dbReference type="GO" id="GO:0000155">
    <property type="term" value="F:phosphorelay sensor kinase activity"/>
    <property type="evidence" value="ECO:0007669"/>
    <property type="project" value="InterPro"/>
</dbReference>
<dbReference type="InterPro" id="IPR003594">
    <property type="entry name" value="HATPase_dom"/>
</dbReference>
<gene>
    <name evidence="9" type="ORF">DCF15_14205</name>
</gene>
<dbReference type="PRINTS" id="PR00344">
    <property type="entry name" value="BCTRLSENSOR"/>
</dbReference>
<dbReference type="PANTHER" id="PTHR43711:SF26">
    <property type="entry name" value="SENSOR HISTIDINE KINASE RCSC"/>
    <property type="match status" value="1"/>
</dbReference>
<protein>
    <recommendedName>
        <fullName evidence="2">histidine kinase</fullName>
        <ecNumber evidence="2">2.7.13.3</ecNumber>
    </recommendedName>
</protein>
<comment type="caution">
    <text evidence="9">The sequence shown here is derived from an EMBL/GenBank/DDBJ whole genome shotgun (WGS) entry which is preliminary data.</text>
</comment>
<feature type="region of interest" description="Disordered" evidence="7">
    <location>
        <begin position="419"/>
        <end position="445"/>
    </location>
</feature>
<dbReference type="InterPro" id="IPR036097">
    <property type="entry name" value="HisK_dim/P_sf"/>
</dbReference>
<sequence>MSAIASPEFISLCQIQLKLLTQTIVGSSAALYLADVTPAHRSSARQSDHHRDRQAGRFVETEPQPSDQPNFVPVVSYPEPVDSWIENFARATSWASVSSLALLPGTVDELSRLAADQANWDKPAFSPFEFPSVSSADEVPAEFEWPERLHPEQQLVVPLMYSEVVVGLLVSVKSTVKRGAKSTAKAAPICPWETEERRHIERVAESLAAGCVLERRNQWLQAQLAHKQGIQSRQSEVFHNLLHQFRNPLTAVSTFSQLLVKRLEPEDTNRPVVTGIVRESKRLRELVTYFDEAVSVGDAGWATEEQRLTALRPAATAALLAHSKDQTKGQTKDQTERQTDSLGHALSLSAQYIPEIVEPILAVAGIVAREKGVDLHAGIAADTPLVWGEAEALGEVVSNLVDNAVKYSPAGAQVWVQTGVSRDGDRANNRASSQANNRASSRSADRAHYQGIVVGDTGPGIPPEDLARLFERNYRGVQSQGDIPGTGLGLAIAQSLVQDMQGLIEVVSPAVQTPWMPSAALAGARLEKAAFGPGTVFIVWLLEVER</sequence>
<dbReference type="InterPro" id="IPR004358">
    <property type="entry name" value="Sig_transdc_His_kin-like_C"/>
</dbReference>
<dbReference type="Gene3D" id="1.10.287.130">
    <property type="match status" value="1"/>
</dbReference>
<dbReference type="CDD" id="cd00082">
    <property type="entry name" value="HisKA"/>
    <property type="match status" value="1"/>
</dbReference>
<dbReference type="SMART" id="SM00387">
    <property type="entry name" value="HATPase_c"/>
    <property type="match status" value="1"/>
</dbReference>
<dbReference type="EMBL" id="QBMP01000155">
    <property type="protein sequence ID" value="PZO52071.1"/>
    <property type="molecule type" value="Genomic_DNA"/>
</dbReference>
<organism evidence="9 10">
    <name type="scientific">Phormidesmis priestleyi</name>
    <dbReference type="NCBI Taxonomy" id="268141"/>
    <lineage>
        <taxon>Bacteria</taxon>
        <taxon>Bacillati</taxon>
        <taxon>Cyanobacteriota</taxon>
        <taxon>Cyanophyceae</taxon>
        <taxon>Leptolyngbyales</taxon>
        <taxon>Leptolyngbyaceae</taxon>
        <taxon>Phormidesmis</taxon>
    </lineage>
</organism>
<evidence type="ECO:0000313" key="10">
    <source>
        <dbReference type="Proteomes" id="UP000249794"/>
    </source>
</evidence>
<dbReference type="SMART" id="SM00388">
    <property type="entry name" value="HisKA"/>
    <property type="match status" value="1"/>
</dbReference>
<evidence type="ECO:0000259" key="8">
    <source>
        <dbReference type="PROSITE" id="PS50109"/>
    </source>
</evidence>
<evidence type="ECO:0000256" key="2">
    <source>
        <dbReference type="ARBA" id="ARBA00012438"/>
    </source>
</evidence>
<feature type="domain" description="Histidine kinase" evidence="8">
    <location>
        <begin position="240"/>
        <end position="508"/>
    </location>
</feature>
<proteinExistence type="predicted"/>
<evidence type="ECO:0000256" key="1">
    <source>
        <dbReference type="ARBA" id="ARBA00000085"/>
    </source>
</evidence>
<evidence type="ECO:0000313" key="9">
    <source>
        <dbReference type="EMBL" id="PZO52071.1"/>
    </source>
</evidence>
<dbReference type="EC" id="2.7.13.3" evidence="2"/>
<reference evidence="10" key="1">
    <citation type="submission" date="2018-04" db="EMBL/GenBank/DDBJ databases">
        <authorList>
            <person name="Cornet L."/>
        </authorList>
    </citation>
    <scope>NUCLEOTIDE SEQUENCE [LARGE SCALE GENOMIC DNA]</scope>
</reference>
<keyword evidence="6" id="KW-0902">Two-component regulatory system</keyword>
<evidence type="ECO:0000256" key="6">
    <source>
        <dbReference type="ARBA" id="ARBA00023012"/>
    </source>
</evidence>
<comment type="catalytic activity">
    <reaction evidence="1">
        <text>ATP + protein L-histidine = ADP + protein N-phospho-L-histidine.</text>
        <dbReference type="EC" id="2.7.13.3"/>
    </reaction>
</comment>
<evidence type="ECO:0000256" key="4">
    <source>
        <dbReference type="ARBA" id="ARBA00022679"/>
    </source>
</evidence>
<dbReference type="CDD" id="cd00075">
    <property type="entry name" value="HATPase"/>
    <property type="match status" value="1"/>
</dbReference>
<keyword evidence="5" id="KW-0418">Kinase</keyword>
<dbReference type="InterPro" id="IPR050736">
    <property type="entry name" value="Sensor_HK_Regulatory"/>
</dbReference>
<dbReference type="Gene3D" id="3.30.565.10">
    <property type="entry name" value="Histidine kinase-like ATPase, C-terminal domain"/>
    <property type="match status" value="1"/>
</dbReference>
<dbReference type="PANTHER" id="PTHR43711">
    <property type="entry name" value="TWO-COMPONENT HISTIDINE KINASE"/>
    <property type="match status" value="1"/>
</dbReference>
<keyword evidence="4" id="KW-0808">Transferase</keyword>
<feature type="compositionally biased region" description="Basic and acidic residues" evidence="7">
    <location>
        <begin position="46"/>
        <end position="55"/>
    </location>
</feature>
<accession>A0A2W4YZ94</accession>
<keyword evidence="3" id="KW-0597">Phosphoprotein</keyword>
<evidence type="ECO:0000256" key="3">
    <source>
        <dbReference type="ARBA" id="ARBA00022553"/>
    </source>
</evidence>
<dbReference type="InterPro" id="IPR036890">
    <property type="entry name" value="HATPase_C_sf"/>
</dbReference>
<dbReference type="Pfam" id="PF02518">
    <property type="entry name" value="HATPase_c"/>
    <property type="match status" value="1"/>
</dbReference>
<dbReference type="SUPFAM" id="SSF55874">
    <property type="entry name" value="ATPase domain of HSP90 chaperone/DNA topoisomerase II/histidine kinase"/>
    <property type="match status" value="1"/>
</dbReference>
<evidence type="ECO:0000256" key="5">
    <source>
        <dbReference type="ARBA" id="ARBA00022777"/>
    </source>
</evidence>
<reference evidence="9 10" key="2">
    <citation type="submission" date="2018-06" db="EMBL/GenBank/DDBJ databases">
        <title>Metagenomic assembly of (sub)arctic Cyanobacteria and their associated microbiome from non-axenic cultures.</title>
        <authorList>
            <person name="Baurain D."/>
        </authorList>
    </citation>
    <scope>NUCLEOTIDE SEQUENCE [LARGE SCALE GENOMIC DNA]</scope>
    <source>
        <strain evidence="9">ULC027bin1</strain>
    </source>
</reference>